<protein>
    <recommendedName>
        <fullName evidence="4">Glycosyltransferase RgtA/B/C/D-like domain-containing protein</fullName>
    </recommendedName>
</protein>
<feature type="transmembrane region" description="Helical" evidence="1">
    <location>
        <begin position="284"/>
        <end position="303"/>
    </location>
</feature>
<feature type="transmembrane region" description="Helical" evidence="1">
    <location>
        <begin position="315"/>
        <end position="334"/>
    </location>
</feature>
<keyword evidence="1" id="KW-0472">Membrane</keyword>
<evidence type="ECO:0000313" key="2">
    <source>
        <dbReference type="EMBL" id="PIZ68150.1"/>
    </source>
</evidence>
<accession>A0A2M7UA92</accession>
<organism evidence="2 3">
    <name type="scientific">Candidatus Roizmanbacteria bacterium CG_4_10_14_0_2_um_filter_36_35</name>
    <dbReference type="NCBI Taxonomy" id="1974822"/>
    <lineage>
        <taxon>Bacteria</taxon>
        <taxon>Candidatus Roizmaniibacteriota</taxon>
    </lineage>
</organism>
<name>A0A2M7UA92_9BACT</name>
<feature type="transmembrane region" description="Helical" evidence="1">
    <location>
        <begin position="102"/>
        <end position="121"/>
    </location>
</feature>
<sequence>MSKLKSQIQILNLKTYEILLGIFIIIFVVFFSYLSIKRYRTLNSYYYDLGIMNQVVYNTSKGRFLEMTNQDLKKNVSRLAIHFDPILAVFAPFYKVYEGPEILLIGQALVLGLGAWAIFLIGNKILRDPSVVSRPQDDGGAKLISLIFVLTYLLYFAVQRAVLFDFHAVSLATTFFLFAAYFQEVKKWLWFFIFIFLALLTKEHVGLVVFLFGLYLFFIKKEKKIGLATSILGLAFFVATVYFIIPYFRGAEHFALKYFEDTHLRYKNIIIDGYSYVKLLLVPVFYSLFSPLTLVISLPEWAINILSINSNQRSILFHYNSIIVSFIFYSLILGYKSFDRLVKNNLIKRIVFVLFIILSLRSIYKFNPVPYFVKYPVNYQNLNPITDNSIKTWQEKLKDDNIIVSTTPRLAPFFTNRRYYYNFLYDSAFAEAGDTEEEVEKSNISNYKMADYVIIDKQEVKDSLPNKFYQKLNQDKDYKMIFSDDKKIEVYKKI</sequence>
<evidence type="ECO:0000313" key="3">
    <source>
        <dbReference type="Proteomes" id="UP000230177"/>
    </source>
</evidence>
<proteinExistence type="predicted"/>
<feature type="transmembrane region" description="Helical" evidence="1">
    <location>
        <begin position="163"/>
        <end position="182"/>
    </location>
</feature>
<dbReference type="InterPro" id="IPR018650">
    <property type="entry name" value="STSV1_Orf64"/>
</dbReference>
<keyword evidence="1" id="KW-0812">Transmembrane</keyword>
<evidence type="ECO:0000256" key="1">
    <source>
        <dbReference type="SAM" id="Phobius"/>
    </source>
</evidence>
<feature type="transmembrane region" description="Helical" evidence="1">
    <location>
        <begin position="225"/>
        <end position="248"/>
    </location>
</feature>
<dbReference type="Pfam" id="PF09852">
    <property type="entry name" value="DUF2079"/>
    <property type="match status" value="1"/>
</dbReference>
<comment type="caution">
    <text evidence="2">The sequence shown here is derived from an EMBL/GenBank/DDBJ whole genome shotgun (WGS) entry which is preliminary data.</text>
</comment>
<evidence type="ECO:0008006" key="4">
    <source>
        <dbReference type="Google" id="ProtNLM"/>
    </source>
</evidence>
<reference evidence="3" key="1">
    <citation type="submission" date="2017-09" db="EMBL/GenBank/DDBJ databases">
        <title>Depth-based differentiation of microbial function through sediment-hosted aquifers and enrichment of novel symbionts in the deep terrestrial subsurface.</title>
        <authorList>
            <person name="Probst A.J."/>
            <person name="Ladd B."/>
            <person name="Jarett J.K."/>
            <person name="Geller-Mcgrath D.E."/>
            <person name="Sieber C.M.K."/>
            <person name="Emerson J.B."/>
            <person name="Anantharaman K."/>
            <person name="Thomas B.C."/>
            <person name="Malmstrom R."/>
            <person name="Stieglmeier M."/>
            <person name="Klingl A."/>
            <person name="Woyke T."/>
            <person name="Ryan C.M."/>
            <person name="Banfield J.F."/>
        </authorList>
    </citation>
    <scope>NUCLEOTIDE SEQUENCE [LARGE SCALE GENOMIC DNA]</scope>
</reference>
<feature type="transmembrane region" description="Helical" evidence="1">
    <location>
        <begin position="346"/>
        <end position="364"/>
    </location>
</feature>
<dbReference type="Proteomes" id="UP000230177">
    <property type="component" value="Unassembled WGS sequence"/>
</dbReference>
<feature type="transmembrane region" description="Helical" evidence="1">
    <location>
        <begin position="18"/>
        <end position="36"/>
    </location>
</feature>
<feature type="transmembrane region" description="Helical" evidence="1">
    <location>
        <begin position="188"/>
        <end position="218"/>
    </location>
</feature>
<dbReference type="EMBL" id="PFOE01000052">
    <property type="protein sequence ID" value="PIZ68150.1"/>
    <property type="molecule type" value="Genomic_DNA"/>
</dbReference>
<keyword evidence="1" id="KW-1133">Transmembrane helix</keyword>
<feature type="transmembrane region" description="Helical" evidence="1">
    <location>
        <begin position="141"/>
        <end position="158"/>
    </location>
</feature>
<dbReference type="AlphaFoldDB" id="A0A2M7UA92"/>
<gene>
    <name evidence="2" type="ORF">COY13_01840</name>
</gene>